<feature type="region of interest" description="Disordered" evidence="1">
    <location>
        <begin position="266"/>
        <end position="285"/>
    </location>
</feature>
<dbReference type="EMBL" id="EQ962656">
    <property type="protein sequence ID" value="EED16616.1"/>
    <property type="molecule type" value="Genomic_DNA"/>
</dbReference>
<dbReference type="InParanoid" id="B8MEI9"/>
<dbReference type="InterPro" id="IPR001005">
    <property type="entry name" value="SANT/Myb"/>
</dbReference>
<dbReference type="HOGENOM" id="CLU_072127_0_0_1"/>
<dbReference type="OrthoDB" id="4223402at2759"/>
<dbReference type="CDD" id="cd00167">
    <property type="entry name" value="SANT"/>
    <property type="match status" value="1"/>
</dbReference>
<feature type="compositionally biased region" description="Polar residues" evidence="1">
    <location>
        <begin position="270"/>
        <end position="280"/>
    </location>
</feature>
<name>B8MEI9_TALSN</name>
<sequence length="308" mass="34938">MSKSLSVIVPRRNFRSSNTPRTRLRSRRSPSTESTASDDSNGSDYQESEHAVDQITNDVQKACPAKRRKRAATGTESFSPRQEMPQGRANSIASLPSQSSPESMPQKLSGLKKIRIDGCLLRKVSLGRVEYCCWFTEDHGTTACSPSVSDCLASFQKQTNKQDQLTNMADLQVINIKGFFTRELNLYGDIWCCSFKERHVVPQSEKSFHQVQPSLDEDGFMEEKEYFHMTISAKGNEYSREEDELIVRLKEVEKLPWSRIAERFPGRTKGTLQRNPNNGSRAYPPAADIAYSNHDSYLTVTLRSRVPR</sequence>
<evidence type="ECO:0000313" key="3">
    <source>
        <dbReference type="Proteomes" id="UP000001745"/>
    </source>
</evidence>
<dbReference type="Proteomes" id="UP000001745">
    <property type="component" value="Unassembled WGS sequence"/>
</dbReference>
<proteinExistence type="predicted"/>
<protein>
    <recommendedName>
        <fullName evidence="4">Myb-like domain-containing protein</fullName>
    </recommendedName>
</protein>
<dbReference type="PhylomeDB" id="B8MEI9"/>
<dbReference type="AlphaFoldDB" id="B8MEI9"/>
<reference evidence="3" key="1">
    <citation type="journal article" date="2015" name="Genome Announc.">
        <title>Genome sequence of the AIDS-associated pathogen Penicillium marneffei (ATCC18224) and its near taxonomic relative Talaromyces stipitatus (ATCC10500).</title>
        <authorList>
            <person name="Nierman W.C."/>
            <person name="Fedorova-Abrams N.D."/>
            <person name="Andrianopoulos A."/>
        </authorList>
    </citation>
    <scope>NUCLEOTIDE SEQUENCE [LARGE SCALE GENOMIC DNA]</scope>
    <source>
        <strain evidence="3">ATCC 10500 / CBS 375.48 / QM 6759 / NRRL 1006</strain>
    </source>
</reference>
<dbReference type="GeneID" id="8103664"/>
<evidence type="ECO:0000256" key="1">
    <source>
        <dbReference type="SAM" id="MobiDB-lite"/>
    </source>
</evidence>
<dbReference type="STRING" id="441959.B8MEI9"/>
<dbReference type="VEuPathDB" id="FungiDB:TSTA_016910"/>
<feature type="compositionally biased region" description="Polar residues" evidence="1">
    <location>
        <begin position="88"/>
        <end position="103"/>
    </location>
</feature>
<keyword evidence="3" id="KW-1185">Reference proteome</keyword>
<gene>
    <name evidence="2" type="ORF">TSTA_016910</name>
</gene>
<feature type="region of interest" description="Disordered" evidence="1">
    <location>
        <begin position="1"/>
        <end position="107"/>
    </location>
</feature>
<evidence type="ECO:0008006" key="4">
    <source>
        <dbReference type="Google" id="ProtNLM"/>
    </source>
</evidence>
<organism evidence="2 3">
    <name type="scientific">Talaromyces stipitatus (strain ATCC 10500 / CBS 375.48 / QM 6759 / NRRL 1006)</name>
    <name type="common">Penicillium stipitatum</name>
    <dbReference type="NCBI Taxonomy" id="441959"/>
    <lineage>
        <taxon>Eukaryota</taxon>
        <taxon>Fungi</taxon>
        <taxon>Dikarya</taxon>
        <taxon>Ascomycota</taxon>
        <taxon>Pezizomycotina</taxon>
        <taxon>Eurotiomycetes</taxon>
        <taxon>Eurotiomycetidae</taxon>
        <taxon>Eurotiales</taxon>
        <taxon>Trichocomaceae</taxon>
        <taxon>Talaromyces</taxon>
        <taxon>Talaromyces sect. Talaromyces</taxon>
    </lineage>
</organism>
<evidence type="ECO:0000313" key="2">
    <source>
        <dbReference type="EMBL" id="EED16616.1"/>
    </source>
</evidence>
<accession>B8MEI9</accession>
<dbReference type="RefSeq" id="XP_002483850.1">
    <property type="nucleotide sequence ID" value="XM_002483805.1"/>
</dbReference>